<dbReference type="Proteomes" id="UP001172083">
    <property type="component" value="Unassembled WGS sequence"/>
</dbReference>
<evidence type="ECO:0000259" key="2">
    <source>
        <dbReference type="Pfam" id="PF08327"/>
    </source>
</evidence>
<protein>
    <submittedName>
        <fullName evidence="3">SRPBCC domain-containing protein</fullName>
    </submittedName>
</protein>
<dbReference type="InterPro" id="IPR023393">
    <property type="entry name" value="START-like_dom_sf"/>
</dbReference>
<dbReference type="Pfam" id="PF08327">
    <property type="entry name" value="AHSA1"/>
    <property type="match status" value="1"/>
</dbReference>
<feature type="domain" description="Activator of Hsp90 ATPase homologue 1/2-like C-terminal" evidence="2">
    <location>
        <begin position="16"/>
        <end position="145"/>
    </location>
</feature>
<name>A0ABT8L6F1_9BACT</name>
<comment type="caution">
    <text evidence="3">The sequence shown here is derived from an EMBL/GenBank/DDBJ whole genome shotgun (WGS) entry which is preliminary data.</text>
</comment>
<accession>A0ABT8L6F1</accession>
<dbReference type="Gene3D" id="3.30.530.20">
    <property type="match status" value="1"/>
</dbReference>
<proteinExistence type="inferred from homology"/>
<dbReference type="InterPro" id="IPR013538">
    <property type="entry name" value="ASHA1/2-like_C"/>
</dbReference>
<comment type="similarity">
    <text evidence="1">Belongs to the AHA1 family.</text>
</comment>
<evidence type="ECO:0000313" key="4">
    <source>
        <dbReference type="Proteomes" id="UP001172083"/>
    </source>
</evidence>
<dbReference type="RefSeq" id="WP_346758123.1">
    <property type="nucleotide sequence ID" value="NZ_JAUJEB010000001.1"/>
</dbReference>
<organism evidence="3 4">
    <name type="scientific">Agaribacillus aureus</name>
    <dbReference type="NCBI Taxonomy" id="3051825"/>
    <lineage>
        <taxon>Bacteria</taxon>
        <taxon>Pseudomonadati</taxon>
        <taxon>Bacteroidota</taxon>
        <taxon>Cytophagia</taxon>
        <taxon>Cytophagales</taxon>
        <taxon>Splendidivirgaceae</taxon>
        <taxon>Agaribacillus</taxon>
    </lineage>
</organism>
<dbReference type="EMBL" id="JAUJEB010000001">
    <property type="protein sequence ID" value="MDN5212806.1"/>
    <property type="molecule type" value="Genomic_DNA"/>
</dbReference>
<keyword evidence="4" id="KW-1185">Reference proteome</keyword>
<gene>
    <name evidence="3" type="ORF">QQ020_12145</name>
</gene>
<reference evidence="3" key="1">
    <citation type="submission" date="2023-06" db="EMBL/GenBank/DDBJ databases">
        <title>Genomic of Agaribacillus aureum.</title>
        <authorList>
            <person name="Wang G."/>
        </authorList>
    </citation>
    <scope>NUCLEOTIDE SEQUENCE</scope>
    <source>
        <strain evidence="3">BMA12</strain>
    </source>
</reference>
<sequence>MEDISKRSLSMTRMFDAPVELLWKVLTTPEYIKEWWGPEGFTNTIHKMDVRVGGKWLFTMHGPDGTDFENDHTYKELITNERMVIVNNGVQAFEIIINLTDKGEQTEIKWQVIFGSVPTMEEAINAFKADIGLKQNLERLANHLEHHQQDLI</sequence>
<evidence type="ECO:0000313" key="3">
    <source>
        <dbReference type="EMBL" id="MDN5212806.1"/>
    </source>
</evidence>
<dbReference type="SUPFAM" id="SSF55961">
    <property type="entry name" value="Bet v1-like"/>
    <property type="match status" value="1"/>
</dbReference>
<evidence type="ECO:0000256" key="1">
    <source>
        <dbReference type="ARBA" id="ARBA00006817"/>
    </source>
</evidence>